<dbReference type="PROSITE" id="PS51186">
    <property type="entry name" value="GNAT"/>
    <property type="match status" value="1"/>
</dbReference>
<dbReference type="Gene3D" id="3.40.630.30">
    <property type="match status" value="1"/>
</dbReference>
<name>A0A0F5VBX0_9GAMM</name>
<evidence type="ECO:0000256" key="1">
    <source>
        <dbReference type="ARBA" id="ARBA00022679"/>
    </source>
</evidence>
<dbReference type="RefSeq" id="WP_046221352.1">
    <property type="nucleotide sequence ID" value="NZ_JWYV01000012.1"/>
</dbReference>
<reference evidence="4 5" key="1">
    <citation type="submission" date="2014-12" db="EMBL/GenBank/DDBJ databases">
        <title>Mercury Reductase activity and rhizosphere competence traits in the genome of root associated Photobacterium halotolerans MELD1.</title>
        <authorList>
            <person name="Mathew D.C."/>
            <person name="Huang C.-C."/>
        </authorList>
    </citation>
    <scope>NUCLEOTIDE SEQUENCE [LARGE SCALE GENOMIC DNA]</scope>
    <source>
        <strain evidence="4 5">MELD1</strain>
    </source>
</reference>
<sequence length="138" mass="15251">MDIQDYDAIMALWAEAEGLSLRDADSRESIARYLARNPATSFVAEIDGNIVGTVLAGTDGRRGYLQHLAVSETLRSQGIGQLLVEQAVEGLASIGIAKTHLFVFCENAAAQRFYERMGWFARDEVRMYSFNASDNLNV</sequence>
<dbReference type="Proteomes" id="UP000033633">
    <property type="component" value="Unassembled WGS sequence"/>
</dbReference>
<dbReference type="GO" id="GO:0016747">
    <property type="term" value="F:acyltransferase activity, transferring groups other than amino-acyl groups"/>
    <property type="evidence" value="ECO:0007669"/>
    <property type="project" value="InterPro"/>
</dbReference>
<dbReference type="Pfam" id="PF00583">
    <property type="entry name" value="Acetyltransf_1"/>
    <property type="match status" value="1"/>
</dbReference>
<dbReference type="PANTHER" id="PTHR43877">
    <property type="entry name" value="AMINOALKYLPHOSPHONATE N-ACETYLTRANSFERASE-RELATED-RELATED"/>
    <property type="match status" value="1"/>
</dbReference>
<keyword evidence="1 4" id="KW-0808">Transferase</keyword>
<dbReference type="PATRIC" id="fig|265726.11.peg.1126"/>
<organism evidence="4 5">
    <name type="scientific">Photobacterium halotolerans</name>
    <dbReference type="NCBI Taxonomy" id="265726"/>
    <lineage>
        <taxon>Bacteria</taxon>
        <taxon>Pseudomonadati</taxon>
        <taxon>Pseudomonadota</taxon>
        <taxon>Gammaproteobacteria</taxon>
        <taxon>Vibrionales</taxon>
        <taxon>Vibrionaceae</taxon>
        <taxon>Photobacterium</taxon>
    </lineage>
</organism>
<proteinExistence type="predicted"/>
<evidence type="ECO:0000256" key="2">
    <source>
        <dbReference type="ARBA" id="ARBA00023315"/>
    </source>
</evidence>
<evidence type="ECO:0000313" key="4">
    <source>
        <dbReference type="EMBL" id="KKC99296.1"/>
    </source>
</evidence>
<dbReference type="InterPro" id="IPR050832">
    <property type="entry name" value="Bact_Acetyltransf"/>
</dbReference>
<feature type="domain" description="N-acetyltransferase" evidence="3">
    <location>
        <begin position="1"/>
        <end position="138"/>
    </location>
</feature>
<dbReference type="STRING" id="265726.KY46_14415"/>
<dbReference type="EMBL" id="JWYV01000012">
    <property type="protein sequence ID" value="KKC99296.1"/>
    <property type="molecule type" value="Genomic_DNA"/>
</dbReference>
<dbReference type="InterPro" id="IPR016181">
    <property type="entry name" value="Acyl_CoA_acyltransferase"/>
</dbReference>
<protein>
    <submittedName>
        <fullName evidence="4">GCN5 family acetyltransferase</fullName>
    </submittedName>
</protein>
<dbReference type="CDD" id="cd04301">
    <property type="entry name" value="NAT_SF"/>
    <property type="match status" value="1"/>
</dbReference>
<accession>A0A0F5VBX0</accession>
<keyword evidence="5" id="KW-1185">Reference proteome</keyword>
<comment type="caution">
    <text evidence="4">The sequence shown here is derived from an EMBL/GenBank/DDBJ whole genome shotgun (WGS) entry which is preliminary data.</text>
</comment>
<dbReference type="AlphaFoldDB" id="A0A0F5VBX0"/>
<gene>
    <name evidence="4" type="ORF">KY46_14415</name>
</gene>
<evidence type="ECO:0000313" key="5">
    <source>
        <dbReference type="Proteomes" id="UP000033633"/>
    </source>
</evidence>
<evidence type="ECO:0000259" key="3">
    <source>
        <dbReference type="PROSITE" id="PS51186"/>
    </source>
</evidence>
<keyword evidence="2" id="KW-0012">Acyltransferase</keyword>
<dbReference type="InterPro" id="IPR000182">
    <property type="entry name" value="GNAT_dom"/>
</dbReference>
<dbReference type="OrthoDB" id="1821130at2"/>
<dbReference type="SUPFAM" id="SSF55729">
    <property type="entry name" value="Acyl-CoA N-acyltransferases (Nat)"/>
    <property type="match status" value="1"/>
</dbReference>